<dbReference type="InterPro" id="IPR002762">
    <property type="entry name" value="CbiX-like"/>
</dbReference>
<accession>A0ABU6MLM5</accession>
<evidence type="ECO:0000313" key="4">
    <source>
        <dbReference type="Proteomes" id="UP001341444"/>
    </source>
</evidence>
<dbReference type="PANTHER" id="PTHR33542:SF3">
    <property type="entry name" value="SIROHYDROCHLORIN FERROCHELATASE, CHLOROPLASTIC"/>
    <property type="match status" value="1"/>
</dbReference>
<dbReference type="SUPFAM" id="SSF53800">
    <property type="entry name" value="Chelatase"/>
    <property type="match status" value="1"/>
</dbReference>
<sequence length="256" mass="29005">MERQGVLYISHGSRVPEATKEAMECIQLAMKKIDIPLQEIVYIEISKPSIEEGIELLVSQGALRIAVVPVLLLSAGHYYKDIPYELEKAKERFPNIYFCLGKPIGVQDQLIDILAERIHEKQTTVSPDIRILLVGRGSRNDETRRDIESIADKLKRKLQVQSIDTGYLAALEPRFEQALHKLLSETNSPVIVVPYLWFTGILMQSMQKKIDSLNSDGKEVILCRQIGNHPAIVAALINRVMETAEFNVNEYFYQGV</sequence>
<organism evidence="3 4">
    <name type="scientific">Heyndrickxia acidicola</name>
    <dbReference type="NCBI Taxonomy" id="209389"/>
    <lineage>
        <taxon>Bacteria</taxon>
        <taxon>Bacillati</taxon>
        <taxon>Bacillota</taxon>
        <taxon>Bacilli</taxon>
        <taxon>Bacillales</taxon>
        <taxon>Bacillaceae</taxon>
        <taxon>Heyndrickxia</taxon>
    </lineage>
</organism>
<dbReference type="Proteomes" id="UP001341444">
    <property type="component" value="Unassembled WGS sequence"/>
</dbReference>
<dbReference type="CDD" id="cd03416">
    <property type="entry name" value="CbiX_SirB_N"/>
    <property type="match status" value="1"/>
</dbReference>
<keyword evidence="4" id="KW-1185">Reference proteome</keyword>
<gene>
    <name evidence="3" type="ORF">P4T90_20395</name>
</gene>
<evidence type="ECO:0000256" key="1">
    <source>
        <dbReference type="ARBA" id="ARBA00022723"/>
    </source>
</evidence>
<dbReference type="Pfam" id="PF01903">
    <property type="entry name" value="CbiX"/>
    <property type="match status" value="2"/>
</dbReference>
<dbReference type="CDD" id="cd03414">
    <property type="entry name" value="CbiX_SirB_C"/>
    <property type="match status" value="1"/>
</dbReference>
<evidence type="ECO:0000256" key="2">
    <source>
        <dbReference type="ARBA" id="ARBA00023239"/>
    </source>
</evidence>
<dbReference type="EMBL" id="JARMAB010000032">
    <property type="protein sequence ID" value="MED1205415.1"/>
    <property type="molecule type" value="Genomic_DNA"/>
</dbReference>
<name>A0ABU6MLM5_9BACI</name>
<proteinExistence type="predicted"/>
<dbReference type="PANTHER" id="PTHR33542">
    <property type="entry name" value="SIROHYDROCHLORIN FERROCHELATASE, CHLOROPLASTIC"/>
    <property type="match status" value="1"/>
</dbReference>
<keyword evidence="2" id="KW-0456">Lyase</keyword>
<comment type="caution">
    <text evidence="3">The sequence shown here is derived from an EMBL/GenBank/DDBJ whole genome shotgun (WGS) entry which is preliminary data.</text>
</comment>
<evidence type="ECO:0000313" key="3">
    <source>
        <dbReference type="EMBL" id="MED1205415.1"/>
    </source>
</evidence>
<dbReference type="RefSeq" id="WP_066263068.1">
    <property type="nucleotide sequence ID" value="NZ_JARMAB010000032.1"/>
</dbReference>
<dbReference type="Gene3D" id="3.40.50.1400">
    <property type="match status" value="2"/>
</dbReference>
<reference evidence="3 4" key="1">
    <citation type="submission" date="2023-03" db="EMBL/GenBank/DDBJ databases">
        <title>Bacillus Genome Sequencing.</title>
        <authorList>
            <person name="Dunlap C."/>
        </authorList>
    </citation>
    <scope>NUCLEOTIDE SEQUENCE [LARGE SCALE GENOMIC DNA]</scope>
    <source>
        <strain evidence="3 4">B-23453</strain>
    </source>
</reference>
<keyword evidence="1" id="KW-0479">Metal-binding</keyword>
<dbReference type="InterPro" id="IPR050963">
    <property type="entry name" value="Sirohydro_Cobaltochel/CbiX"/>
</dbReference>
<protein>
    <submittedName>
        <fullName evidence="3">Sirohydrochlorin chelatase</fullName>
    </submittedName>
</protein>